<evidence type="ECO:0000313" key="10">
    <source>
        <dbReference type="Proteomes" id="UP000886520"/>
    </source>
</evidence>
<dbReference type="NCBIfam" id="TIGR03551">
    <property type="entry name" value="F420_cofH"/>
    <property type="match status" value="1"/>
</dbReference>
<dbReference type="SFLD" id="SFLDG01388">
    <property type="entry name" value="7_8-didemethyl-8-hydroxy-5-dea"/>
    <property type="match status" value="1"/>
</dbReference>
<dbReference type="Pfam" id="PF19288">
    <property type="entry name" value="CofH_C"/>
    <property type="match status" value="1"/>
</dbReference>
<dbReference type="InterPro" id="IPR007197">
    <property type="entry name" value="rSAM"/>
</dbReference>
<keyword evidence="10" id="KW-1185">Reference proteome</keyword>
<keyword evidence="5" id="KW-0479">Metal-binding</keyword>
<dbReference type="NCBIfam" id="TIGR00423">
    <property type="entry name" value="CofH family radical SAM protein"/>
    <property type="match status" value="1"/>
</dbReference>
<dbReference type="InterPro" id="IPR019940">
    <property type="entry name" value="CofH_family"/>
</dbReference>
<evidence type="ECO:0000256" key="1">
    <source>
        <dbReference type="ARBA" id="ARBA00001966"/>
    </source>
</evidence>
<keyword evidence="2" id="KW-0004">4Fe-4S</keyword>
<keyword evidence="3" id="KW-0808">Transferase</keyword>
<protein>
    <recommendedName>
        <fullName evidence="8">Radical SAM core domain-containing protein</fullName>
    </recommendedName>
</protein>
<dbReference type="SFLD" id="SFLDG01389">
    <property type="entry name" value="menaquinone_synthsis_involved"/>
    <property type="match status" value="1"/>
</dbReference>
<evidence type="ECO:0000259" key="8">
    <source>
        <dbReference type="PROSITE" id="PS51918"/>
    </source>
</evidence>
<dbReference type="HAMAP" id="MF_01612">
    <property type="entry name" value="FO_synth_sub2"/>
    <property type="match status" value="1"/>
</dbReference>
<evidence type="ECO:0000256" key="3">
    <source>
        <dbReference type="ARBA" id="ARBA00022679"/>
    </source>
</evidence>
<comment type="caution">
    <text evidence="9">The sequence shown here is derived from an EMBL/GenBank/DDBJ whole genome shotgun (WGS) entry which is preliminary data.</text>
</comment>
<keyword evidence="4" id="KW-0949">S-adenosyl-L-methionine</keyword>
<dbReference type="InterPro" id="IPR045567">
    <property type="entry name" value="CofH/MnqC-like_C"/>
</dbReference>
<proteinExistence type="inferred from homology"/>
<dbReference type="InterPro" id="IPR034405">
    <property type="entry name" value="F420"/>
</dbReference>
<dbReference type="GO" id="GO:0016765">
    <property type="term" value="F:transferase activity, transferring alkyl or aryl (other than methyl) groups"/>
    <property type="evidence" value="ECO:0007669"/>
    <property type="project" value="InterPro"/>
</dbReference>
<dbReference type="PANTHER" id="PTHR43076:SF1">
    <property type="entry name" value="LIPOYL SYNTHASE 2"/>
    <property type="match status" value="1"/>
</dbReference>
<name>A0A9D4UDK8_ADICA</name>
<evidence type="ECO:0000256" key="2">
    <source>
        <dbReference type="ARBA" id="ARBA00022485"/>
    </source>
</evidence>
<dbReference type="InterPro" id="IPR058240">
    <property type="entry name" value="rSAM_sf"/>
</dbReference>
<dbReference type="Gene3D" id="3.20.20.70">
    <property type="entry name" value="Aldolase class I"/>
    <property type="match status" value="1"/>
</dbReference>
<keyword evidence="6" id="KW-0408">Iron</keyword>
<dbReference type="SUPFAM" id="SSF102114">
    <property type="entry name" value="Radical SAM enzymes"/>
    <property type="match status" value="1"/>
</dbReference>
<dbReference type="GO" id="GO:0046872">
    <property type="term" value="F:metal ion binding"/>
    <property type="evidence" value="ECO:0007669"/>
    <property type="project" value="UniProtKB-KW"/>
</dbReference>
<dbReference type="PANTHER" id="PTHR43076">
    <property type="entry name" value="FO SYNTHASE (COFH)"/>
    <property type="match status" value="1"/>
</dbReference>
<comment type="cofactor">
    <cofactor evidence="1">
        <name>[4Fe-4S] cluster</name>
        <dbReference type="ChEBI" id="CHEBI:49883"/>
    </cofactor>
</comment>
<gene>
    <name evidence="9" type="ORF">GOP47_0019916</name>
</gene>
<sequence length="616" mass="67327">MVLSYISGVEKVPFTSGLLGTRMEHAIEPSLDELQWTIAMARLIFGPSMNIQAPPNLTPSEGRSSGDEWVALIEAGINDWGGISPVTKDWVNPEAPWPHLSHLAAATAKAGKVLVPRLAIYPEFIQDSSKWLDQGITSWVLKNSNSLGFARGEAWSPGIAKESFGELFLLSDHDAVKTSTVAASIHSLKNDPLFEVNISVGIDGSIFTPPATSTQVFSNAVLNNILERALAGLTLKEAEIVQLFSCVGEDFRQICVAANQLRSSINGSKVSYVVNRNINYTNMCSYKCQFCAFSKGKSNETLRGKAYNLPSEEIARRVREAWDRGATEICMQGGIHPEFTGETYLEILHSAKAAVPDIHVHAFSPLEVYQGAKTLGLSVSDFLLKLKRAGLGSLPGTSAEILDDEIRDVLCPDKLNTQEWLEVMRAAHAIGLRSTSTIMFGHIDGPLHWARHLLRLRELQKDTGGFSEFVPLPFVHMEAPLFLKGKSRKGPTRRECILMHAVARLVLHPYITNIQASWVKMGPSGAQALLMAGCNDMGGSLMNESITRAAGASHGEELSPTQMEALIRSIGRDPEQRTTLYGTPISEQFYGSSKGSNPCCLRLPSDSWPMILGQML</sequence>
<dbReference type="GO" id="GO:0044689">
    <property type="term" value="F:7,8-didemethyl-8-hydroxy-5-deazariboflavin synthase activity"/>
    <property type="evidence" value="ECO:0007669"/>
    <property type="project" value="TreeGrafter"/>
</dbReference>
<dbReference type="InterPro" id="IPR013785">
    <property type="entry name" value="Aldolase_TIM"/>
</dbReference>
<dbReference type="CDD" id="cd01335">
    <property type="entry name" value="Radical_SAM"/>
    <property type="match status" value="1"/>
</dbReference>
<organism evidence="9 10">
    <name type="scientific">Adiantum capillus-veneris</name>
    <name type="common">Maidenhair fern</name>
    <dbReference type="NCBI Taxonomy" id="13818"/>
    <lineage>
        <taxon>Eukaryota</taxon>
        <taxon>Viridiplantae</taxon>
        <taxon>Streptophyta</taxon>
        <taxon>Embryophyta</taxon>
        <taxon>Tracheophyta</taxon>
        <taxon>Polypodiopsida</taxon>
        <taxon>Polypodiidae</taxon>
        <taxon>Polypodiales</taxon>
        <taxon>Pteridineae</taxon>
        <taxon>Pteridaceae</taxon>
        <taxon>Vittarioideae</taxon>
        <taxon>Adiantum</taxon>
    </lineage>
</organism>
<evidence type="ECO:0000256" key="4">
    <source>
        <dbReference type="ARBA" id="ARBA00022691"/>
    </source>
</evidence>
<dbReference type="EMBL" id="JABFUD020000019">
    <property type="protein sequence ID" value="KAI5065221.1"/>
    <property type="molecule type" value="Genomic_DNA"/>
</dbReference>
<dbReference type="SFLD" id="SFLDG01064">
    <property type="entry name" value="F420__menaquinone_cofactor_bio"/>
    <property type="match status" value="2"/>
</dbReference>
<dbReference type="SFLD" id="SFLDS00029">
    <property type="entry name" value="Radical_SAM"/>
    <property type="match status" value="2"/>
</dbReference>
<reference evidence="9" key="1">
    <citation type="submission" date="2021-01" db="EMBL/GenBank/DDBJ databases">
        <title>Adiantum capillus-veneris genome.</title>
        <authorList>
            <person name="Fang Y."/>
            <person name="Liao Q."/>
        </authorList>
    </citation>
    <scope>NUCLEOTIDE SEQUENCE</scope>
    <source>
        <strain evidence="9">H3</strain>
        <tissue evidence="9">Leaf</tissue>
    </source>
</reference>
<dbReference type="NCBIfam" id="NF005609">
    <property type="entry name" value="PRK07360.1"/>
    <property type="match status" value="1"/>
</dbReference>
<dbReference type="Pfam" id="PF04055">
    <property type="entry name" value="Radical_SAM"/>
    <property type="match status" value="1"/>
</dbReference>
<feature type="domain" description="Radical SAM core" evidence="8">
    <location>
        <begin position="270"/>
        <end position="509"/>
    </location>
</feature>
<dbReference type="InterPro" id="IPR020050">
    <property type="entry name" value="FO_synthase_su2"/>
</dbReference>
<dbReference type="Proteomes" id="UP000886520">
    <property type="component" value="Chromosome 19"/>
</dbReference>
<accession>A0A9D4UDK8</accession>
<keyword evidence="7" id="KW-0411">Iron-sulfur</keyword>
<dbReference type="PROSITE" id="PS51918">
    <property type="entry name" value="RADICAL_SAM"/>
    <property type="match status" value="1"/>
</dbReference>
<dbReference type="AlphaFoldDB" id="A0A9D4UDK8"/>
<evidence type="ECO:0000313" key="9">
    <source>
        <dbReference type="EMBL" id="KAI5065221.1"/>
    </source>
</evidence>
<evidence type="ECO:0000256" key="6">
    <source>
        <dbReference type="ARBA" id="ARBA00023004"/>
    </source>
</evidence>
<evidence type="ECO:0000256" key="5">
    <source>
        <dbReference type="ARBA" id="ARBA00022723"/>
    </source>
</evidence>
<dbReference type="GO" id="GO:0051539">
    <property type="term" value="F:4 iron, 4 sulfur cluster binding"/>
    <property type="evidence" value="ECO:0007669"/>
    <property type="project" value="UniProtKB-KW"/>
</dbReference>
<evidence type="ECO:0000256" key="7">
    <source>
        <dbReference type="ARBA" id="ARBA00023014"/>
    </source>
</evidence>
<dbReference type="OrthoDB" id="2015542at2759"/>